<organism evidence="1 2">
    <name type="scientific">Piscirickettsia litoralis</name>
    <dbReference type="NCBI Taxonomy" id="1891921"/>
    <lineage>
        <taxon>Bacteria</taxon>
        <taxon>Pseudomonadati</taxon>
        <taxon>Pseudomonadota</taxon>
        <taxon>Gammaproteobacteria</taxon>
        <taxon>Thiotrichales</taxon>
        <taxon>Piscirickettsiaceae</taxon>
        <taxon>Piscirickettsia</taxon>
    </lineage>
</organism>
<sequence length="191" mass="21946">MNEKKQTWKDIKPVLAKMTAIQLRGILQDLYLFSSENKAFFHSRFLNRQGGCDHLKPYKARIREAICPKEPWKQDVQLSVGRKAISEFKKANGDLRDTLNLMLYYVVCGNDFTLEFGDINEPFYNSMESMFGRLIEMLIKQKDDALVIELMPRLEAESKRVELVGWGYGDGIRELLGDLQEAFPESCGVVG</sequence>
<comment type="caution">
    <text evidence="1">The sequence shown here is derived from an EMBL/GenBank/DDBJ whole genome shotgun (WGS) entry which is preliminary data.</text>
</comment>
<accession>A0ABX2ZYH1</accession>
<evidence type="ECO:0000313" key="2">
    <source>
        <dbReference type="Proteomes" id="UP000094329"/>
    </source>
</evidence>
<proteinExistence type="predicted"/>
<reference evidence="1 2" key="1">
    <citation type="submission" date="2016-08" db="EMBL/GenBank/DDBJ databases">
        <title>Draft genome sequence of Candidatus Piscirickettsia litoralis, from seawater.</title>
        <authorList>
            <person name="Wan X."/>
            <person name="Lee A.J."/>
            <person name="Hou S."/>
            <person name="Donachie S.P."/>
        </authorList>
    </citation>
    <scope>NUCLEOTIDE SEQUENCE [LARGE SCALE GENOMIC DNA]</scope>
    <source>
        <strain evidence="1 2">Y2</strain>
    </source>
</reference>
<dbReference type="Proteomes" id="UP000094329">
    <property type="component" value="Unassembled WGS sequence"/>
</dbReference>
<name>A0ABX2ZYH1_9GAMM</name>
<dbReference type="EMBL" id="MDTU01000001">
    <property type="protein sequence ID" value="ODN41671.1"/>
    <property type="molecule type" value="Genomic_DNA"/>
</dbReference>
<keyword evidence="2" id="KW-1185">Reference proteome</keyword>
<evidence type="ECO:0000313" key="1">
    <source>
        <dbReference type="EMBL" id="ODN41671.1"/>
    </source>
</evidence>
<dbReference type="RefSeq" id="WP_069311473.1">
    <property type="nucleotide sequence ID" value="NZ_MDTU01000001.1"/>
</dbReference>
<protein>
    <submittedName>
        <fullName evidence="1">Uncharacterized protein</fullName>
    </submittedName>
</protein>
<gene>
    <name evidence="1" type="ORF">BGC07_00085</name>
</gene>